<evidence type="ECO:0000256" key="1">
    <source>
        <dbReference type="ARBA" id="ARBA00001971"/>
    </source>
</evidence>
<dbReference type="GO" id="GO:0020037">
    <property type="term" value="F:heme binding"/>
    <property type="evidence" value="ECO:0007669"/>
    <property type="project" value="InterPro"/>
</dbReference>
<dbReference type="OrthoDB" id="2789670at2759"/>
<dbReference type="GO" id="GO:0016712">
    <property type="term" value="F:oxidoreductase activity, acting on paired donors, with incorporation or reduction of molecular oxygen, reduced flavin or flavoprotein as one donor, and incorporation of one atom of oxygen"/>
    <property type="evidence" value="ECO:0007669"/>
    <property type="project" value="TreeGrafter"/>
</dbReference>
<keyword evidence="5 13" id="KW-0349">Heme</keyword>
<evidence type="ECO:0000256" key="6">
    <source>
        <dbReference type="ARBA" id="ARBA00022723"/>
    </source>
</evidence>
<evidence type="ECO:0000256" key="2">
    <source>
        <dbReference type="ARBA" id="ARBA00004524"/>
    </source>
</evidence>
<dbReference type="FunFam" id="1.10.630.10:FF:000010">
    <property type="entry name" value="cytochrome P450 2W1 isoform X2"/>
    <property type="match status" value="2"/>
</dbReference>
<evidence type="ECO:0000313" key="14">
    <source>
        <dbReference type="EMBL" id="KAJ8362792.1"/>
    </source>
</evidence>
<keyword evidence="9" id="KW-0560">Oxidoreductase</keyword>
<evidence type="ECO:0008006" key="16">
    <source>
        <dbReference type="Google" id="ProtNLM"/>
    </source>
</evidence>
<dbReference type="Gene3D" id="1.10.630.10">
    <property type="entry name" value="Cytochrome P450"/>
    <property type="match status" value="2"/>
</dbReference>
<evidence type="ECO:0000256" key="3">
    <source>
        <dbReference type="ARBA" id="ARBA00004586"/>
    </source>
</evidence>
<keyword evidence="6 13" id="KW-0479">Metal-binding</keyword>
<dbReference type="GO" id="GO:0046222">
    <property type="term" value="P:aflatoxin metabolic process"/>
    <property type="evidence" value="ECO:0007669"/>
    <property type="project" value="UniProtKB-ARBA"/>
</dbReference>
<dbReference type="PANTHER" id="PTHR24300:SF319">
    <property type="entry name" value="CYTOCHROME P450, FAMILY 2, SUBFAMILY AC, POLYPEPTIDE 1"/>
    <property type="match status" value="1"/>
</dbReference>
<sequence>MAVLEGLLPQMPPPLTLLGVVLVLFVLYLLSSTPGAGKDPPGPRPLPLLGNLLHLDLKHLEVSLCELSKKYGSVFTVYLGPKKVVVLAGYKTVKQALVHYAEEFGEREIAPIFKDVTNGHGILFANGNSWKEMRRFSLSNLRNFGMGKRGSEEKIIEESRCLIEVFENFKGEPFDTNQPVNYAVSNIICAIIYGSRFDYADPAFQKTVDGAKENIRLAGSAEIRLYNMFPWLRWCCGRSLVNRTQILKNNKNIIEEIMGLVQGLKDTLNPQDLRGFVDSFLVQQQQESDQPGSYFHNNNLAFTVNHLFAAGTDTTGTTLRWGLLLMAKYPHIQDQVQEELSRVIGEREPRVEDRRNLPYTDAVIHEIQRLANIVPMSIPHTTSCDITFQGHFIKKGTTVIPLLTSVLQDEEEWETPHSFNPGHFLDEKGCFIRRDAFMPFSAGRRACLGESLARMELFLFFTFILQRFRFSPSPGVSEDELDLTPSVGFILNPSPHQLCAMPPPLTLLGVVLVLFVLYLLSSTPGAGKDPPGPRPLPLLGNLLHLDLKLLHVSLCEQSKKYGSVFTVHFGPKKVVVLAGYKTVKQALVHYAEEFGDREIVPLYRDMAKEHGVLFSNGDSWKEMRRFALSNLRDFGMGKRGGEEKIIEESRYLIEVFENFKGEPFDTTQPVNYAISNIICAIMYGSRFDYADPAFQQMVDRANENIRLVGSAEMRLYNTFPWLRWCCDWLLVKRTQILKNIRKNIEEIMGLAQGLKDTLNPQDLRGFVDSFLIRQQEESDQPGSYFHNNNLNRTVVDLFVAGTDTTGTTLRWGLLLMAKYPHIQDQVQEELSQVIGQREPRVEDRRNLPYTDAVIHEIQRLASILPMSLPHTTSCDITFQGYFIKKGTTVIPLLTSVLQDEEEWETPHSFNPDHFLDEKGCFIRRDAFMPFSAGRRACLGESLARMELFLFFTFLLQRFSFSPPPGVSKDELDLTPSAGFILNPSPHQLCAVSRV</sequence>
<dbReference type="InterPro" id="IPR050182">
    <property type="entry name" value="Cytochrome_P450_fam2"/>
</dbReference>
<dbReference type="PRINTS" id="PR00385">
    <property type="entry name" value="P450"/>
</dbReference>
<feature type="binding site" description="axial binding residue" evidence="13">
    <location>
        <position position="937"/>
    </location>
    <ligand>
        <name>heme</name>
        <dbReference type="ChEBI" id="CHEBI:30413"/>
    </ligand>
    <ligandPart>
        <name>Fe</name>
        <dbReference type="ChEBI" id="CHEBI:18248"/>
    </ligandPart>
</feature>
<proteinExistence type="inferred from homology"/>
<dbReference type="GO" id="GO:0006805">
    <property type="term" value="P:xenobiotic metabolic process"/>
    <property type="evidence" value="ECO:0007669"/>
    <property type="project" value="TreeGrafter"/>
</dbReference>
<dbReference type="GO" id="GO:0005789">
    <property type="term" value="C:endoplasmic reticulum membrane"/>
    <property type="evidence" value="ECO:0007669"/>
    <property type="project" value="UniProtKB-SubCell"/>
</dbReference>
<keyword evidence="12" id="KW-0472">Membrane</keyword>
<evidence type="ECO:0000256" key="5">
    <source>
        <dbReference type="ARBA" id="ARBA00022617"/>
    </source>
</evidence>
<dbReference type="Proteomes" id="UP001152622">
    <property type="component" value="Chromosome 4"/>
</dbReference>
<dbReference type="SUPFAM" id="SSF48264">
    <property type="entry name" value="Cytochrome P450"/>
    <property type="match status" value="2"/>
</dbReference>
<dbReference type="AlphaFoldDB" id="A0A9Q1IZT3"/>
<evidence type="ECO:0000256" key="11">
    <source>
        <dbReference type="ARBA" id="ARBA00023033"/>
    </source>
</evidence>
<name>A0A9Q1IZT3_SYNKA</name>
<reference evidence="14" key="1">
    <citation type="journal article" date="2023" name="Science">
        <title>Genome structures resolve the early diversification of teleost fishes.</title>
        <authorList>
            <person name="Parey E."/>
            <person name="Louis A."/>
            <person name="Montfort J."/>
            <person name="Bouchez O."/>
            <person name="Roques C."/>
            <person name="Iampietro C."/>
            <person name="Lluch J."/>
            <person name="Castinel A."/>
            <person name="Donnadieu C."/>
            <person name="Desvignes T."/>
            <person name="Floi Bucao C."/>
            <person name="Jouanno E."/>
            <person name="Wen M."/>
            <person name="Mejri S."/>
            <person name="Dirks R."/>
            <person name="Jansen H."/>
            <person name="Henkel C."/>
            <person name="Chen W.J."/>
            <person name="Zahm M."/>
            <person name="Cabau C."/>
            <person name="Klopp C."/>
            <person name="Thompson A.W."/>
            <person name="Robinson-Rechavi M."/>
            <person name="Braasch I."/>
            <person name="Lecointre G."/>
            <person name="Bobe J."/>
            <person name="Postlethwait J.H."/>
            <person name="Berthelot C."/>
            <person name="Roest Crollius H."/>
            <person name="Guiguen Y."/>
        </authorList>
    </citation>
    <scope>NUCLEOTIDE SEQUENCE</scope>
    <source>
        <strain evidence="14">WJC10195</strain>
    </source>
</reference>
<evidence type="ECO:0000256" key="8">
    <source>
        <dbReference type="ARBA" id="ARBA00022848"/>
    </source>
</evidence>
<dbReference type="EMBL" id="JAINUF010000004">
    <property type="protein sequence ID" value="KAJ8362792.1"/>
    <property type="molecule type" value="Genomic_DNA"/>
</dbReference>
<protein>
    <recommendedName>
        <fullName evidence="16">Cytochrome P450 2K1-like</fullName>
    </recommendedName>
</protein>
<evidence type="ECO:0000256" key="9">
    <source>
        <dbReference type="ARBA" id="ARBA00023002"/>
    </source>
</evidence>
<evidence type="ECO:0000256" key="7">
    <source>
        <dbReference type="ARBA" id="ARBA00022824"/>
    </source>
</evidence>
<evidence type="ECO:0000313" key="15">
    <source>
        <dbReference type="Proteomes" id="UP001152622"/>
    </source>
</evidence>
<evidence type="ECO:0000256" key="4">
    <source>
        <dbReference type="ARBA" id="ARBA00010617"/>
    </source>
</evidence>
<comment type="cofactor">
    <cofactor evidence="1 13">
        <name>heme</name>
        <dbReference type="ChEBI" id="CHEBI:30413"/>
    </cofactor>
</comment>
<keyword evidence="7" id="KW-0256">Endoplasmic reticulum</keyword>
<dbReference type="Pfam" id="PF00067">
    <property type="entry name" value="p450"/>
    <property type="match status" value="2"/>
</dbReference>
<evidence type="ECO:0000256" key="10">
    <source>
        <dbReference type="ARBA" id="ARBA00023004"/>
    </source>
</evidence>
<dbReference type="InterPro" id="IPR017972">
    <property type="entry name" value="Cyt_P450_CS"/>
</dbReference>
<keyword evidence="8" id="KW-0492">Microsome</keyword>
<dbReference type="InterPro" id="IPR002401">
    <property type="entry name" value="Cyt_P450_E_grp-I"/>
</dbReference>
<dbReference type="PANTHER" id="PTHR24300">
    <property type="entry name" value="CYTOCHROME P450 508A4-RELATED"/>
    <property type="match status" value="1"/>
</dbReference>
<keyword evidence="10 13" id="KW-0408">Iron</keyword>
<comment type="similarity">
    <text evidence="4">Belongs to the cytochrome P450 family.</text>
</comment>
<keyword evidence="11" id="KW-0503">Monooxygenase</keyword>
<organism evidence="14 15">
    <name type="scientific">Synaphobranchus kaupii</name>
    <name type="common">Kaup's arrowtooth eel</name>
    <dbReference type="NCBI Taxonomy" id="118154"/>
    <lineage>
        <taxon>Eukaryota</taxon>
        <taxon>Metazoa</taxon>
        <taxon>Chordata</taxon>
        <taxon>Craniata</taxon>
        <taxon>Vertebrata</taxon>
        <taxon>Euteleostomi</taxon>
        <taxon>Actinopterygii</taxon>
        <taxon>Neopterygii</taxon>
        <taxon>Teleostei</taxon>
        <taxon>Anguilliformes</taxon>
        <taxon>Synaphobranchidae</taxon>
        <taxon>Synaphobranchus</taxon>
    </lineage>
</organism>
<comment type="caution">
    <text evidence="14">The sequence shown here is derived from an EMBL/GenBank/DDBJ whole genome shotgun (WGS) entry which is preliminary data.</text>
</comment>
<comment type="subcellular location">
    <subcellularLocation>
        <location evidence="3">Endoplasmic reticulum membrane</location>
    </subcellularLocation>
    <subcellularLocation>
        <location evidence="2">Microsome membrane</location>
    </subcellularLocation>
</comment>
<dbReference type="GO" id="GO:0005506">
    <property type="term" value="F:iron ion binding"/>
    <property type="evidence" value="ECO:0007669"/>
    <property type="project" value="InterPro"/>
</dbReference>
<keyword evidence="15" id="KW-1185">Reference proteome</keyword>
<evidence type="ECO:0000256" key="12">
    <source>
        <dbReference type="ARBA" id="ARBA00023136"/>
    </source>
</evidence>
<dbReference type="PRINTS" id="PR00463">
    <property type="entry name" value="EP450I"/>
</dbReference>
<dbReference type="GO" id="GO:0006082">
    <property type="term" value="P:organic acid metabolic process"/>
    <property type="evidence" value="ECO:0007669"/>
    <property type="project" value="TreeGrafter"/>
</dbReference>
<evidence type="ECO:0000256" key="13">
    <source>
        <dbReference type="PIRSR" id="PIRSR602401-1"/>
    </source>
</evidence>
<gene>
    <name evidence="14" type="ORF">SKAU_G00116230</name>
</gene>
<dbReference type="PROSITE" id="PS00086">
    <property type="entry name" value="CYTOCHROME_P450"/>
    <property type="match status" value="2"/>
</dbReference>
<accession>A0A9Q1IZT3</accession>
<dbReference type="InterPro" id="IPR001128">
    <property type="entry name" value="Cyt_P450"/>
</dbReference>
<dbReference type="InterPro" id="IPR036396">
    <property type="entry name" value="Cyt_P450_sf"/>
</dbReference>